<feature type="region of interest" description="Disordered" evidence="1">
    <location>
        <begin position="79"/>
        <end position="116"/>
    </location>
</feature>
<evidence type="ECO:0000313" key="4">
    <source>
        <dbReference type="EMBL" id="CAB9498955.1"/>
    </source>
</evidence>
<feature type="compositionally biased region" description="Basic and acidic residues" evidence="1">
    <location>
        <begin position="82"/>
        <end position="116"/>
    </location>
</feature>
<dbReference type="Pfam" id="PF09353">
    <property type="entry name" value="DUF1995"/>
    <property type="match status" value="1"/>
</dbReference>
<sequence>MMTLTKTLNYSLFLVAMVAFPWRCAAFTTPSMMPFSATTGNSRLFSTETDVDEATKLREKAAQLRAEIAAMEGKTLQEVEDEAKQKKENIRLRREQQEEQRKQNRKEAAASRDDGRFLQVPSTMDDMVRQASQSVERAFQDGQTRQTVRFALIRPDQYVNEVNEWPGGAQEMSRESAKPLTQALLKQVHAPTKATEEASRQQRLPPTVKEQDIWDFDGSALITAEAQAGANGDVQALVLPNTDTKYIKDIDSIDQAMGKRLFLLVNPFWRNLDSWGINILAPGAKKMAKEIIFDKGYNESYSLLRFSCRGEECVAVKAYPYDWQLFAYLEDDDNYVGGAAVERTIRLGSCKEEPSSALVTELLNERPEFQQTRTMRQFGRK</sequence>
<protein>
    <recommendedName>
        <fullName evidence="3">DUF1995 domain-containing protein</fullName>
    </recommendedName>
</protein>
<gene>
    <name evidence="4" type="ORF">SEMRO_49_G028740.1</name>
</gene>
<name>A0A9N8H4H0_9STRA</name>
<dbReference type="InterPro" id="IPR053021">
    <property type="entry name" value="Chloroplast_ADK"/>
</dbReference>
<dbReference type="PANTHER" id="PTHR35509">
    <property type="entry name" value="DOMAIN PROTEIN, PUTATIVE (DUF1995)-RELATED"/>
    <property type="match status" value="1"/>
</dbReference>
<dbReference type="EMBL" id="CAICTM010000049">
    <property type="protein sequence ID" value="CAB9498955.1"/>
    <property type="molecule type" value="Genomic_DNA"/>
</dbReference>
<evidence type="ECO:0000256" key="2">
    <source>
        <dbReference type="SAM" id="SignalP"/>
    </source>
</evidence>
<evidence type="ECO:0000256" key="1">
    <source>
        <dbReference type="SAM" id="MobiDB-lite"/>
    </source>
</evidence>
<dbReference type="AlphaFoldDB" id="A0A9N8H4H0"/>
<feature type="chain" id="PRO_5040342926" description="DUF1995 domain-containing protein" evidence="2">
    <location>
        <begin position="27"/>
        <end position="381"/>
    </location>
</feature>
<evidence type="ECO:0000259" key="3">
    <source>
        <dbReference type="Pfam" id="PF09353"/>
    </source>
</evidence>
<organism evidence="4 5">
    <name type="scientific">Seminavis robusta</name>
    <dbReference type="NCBI Taxonomy" id="568900"/>
    <lineage>
        <taxon>Eukaryota</taxon>
        <taxon>Sar</taxon>
        <taxon>Stramenopiles</taxon>
        <taxon>Ochrophyta</taxon>
        <taxon>Bacillariophyta</taxon>
        <taxon>Bacillariophyceae</taxon>
        <taxon>Bacillariophycidae</taxon>
        <taxon>Naviculales</taxon>
        <taxon>Naviculaceae</taxon>
        <taxon>Seminavis</taxon>
    </lineage>
</organism>
<accession>A0A9N8H4H0</accession>
<keyword evidence="5" id="KW-1185">Reference proteome</keyword>
<proteinExistence type="predicted"/>
<dbReference type="PANTHER" id="PTHR35509:SF4">
    <property type="entry name" value="DUF1995 DOMAIN-CONTAINING PROTEIN"/>
    <property type="match status" value="1"/>
</dbReference>
<keyword evidence="2" id="KW-0732">Signal</keyword>
<feature type="domain" description="DUF1995" evidence="3">
    <location>
        <begin position="121"/>
        <end position="335"/>
    </location>
</feature>
<dbReference type="InterPro" id="IPR018962">
    <property type="entry name" value="DUF1995"/>
</dbReference>
<evidence type="ECO:0000313" key="5">
    <source>
        <dbReference type="Proteomes" id="UP001153069"/>
    </source>
</evidence>
<reference evidence="4" key="1">
    <citation type="submission" date="2020-06" db="EMBL/GenBank/DDBJ databases">
        <authorList>
            <consortium name="Plant Systems Biology data submission"/>
        </authorList>
    </citation>
    <scope>NUCLEOTIDE SEQUENCE</scope>
    <source>
        <strain evidence="4">D6</strain>
    </source>
</reference>
<dbReference type="Proteomes" id="UP001153069">
    <property type="component" value="Unassembled WGS sequence"/>
</dbReference>
<dbReference type="OrthoDB" id="41089at2759"/>
<comment type="caution">
    <text evidence="4">The sequence shown here is derived from an EMBL/GenBank/DDBJ whole genome shotgun (WGS) entry which is preliminary data.</text>
</comment>
<feature type="signal peptide" evidence="2">
    <location>
        <begin position="1"/>
        <end position="26"/>
    </location>
</feature>